<keyword evidence="3" id="KW-1185">Reference proteome</keyword>
<gene>
    <name evidence="2" type="ORF">K491DRAFT_690053</name>
</gene>
<accession>A0A6A6THW7</accession>
<protein>
    <submittedName>
        <fullName evidence="2">Uncharacterized protein</fullName>
    </submittedName>
</protein>
<dbReference type="AlphaFoldDB" id="A0A6A6THW7"/>
<feature type="compositionally biased region" description="Polar residues" evidence="1">
    <location>
        <begin position="37"/>
        <end position="52"/>
    </location>
</feature>
<evidence type="ECO:0000313" key="2">
    <source>
        <dbReference type="EMBL" id="KAF2658523.1"/>
    </source>
</evidence>
<dbReference type="Proteomes" id="UP000799324">
    <property type="component" value="Unassembled WGS sequence"/>
</dbReference>
<proteinExistence type="predicted"/>
<sequence>MFTCHQAVSGKGAATKRHFKDGKAMAGVAKPVHQLKPTPTKTKVANSNNNQTEVDDQLSDPDDHGTVYLRTRAQTRIVQAKPKRTPLHLQWDKEPGSDSDPDIIAPGWNMPHQRSHAKARKDSSESEDELAKGPASFGGGPRKVGGRKK</sequence>
<dbReference type="EMBL" id="MU004314">
    <property type="protein sequence ID" value="KAF2658523.1"/>
    <property type="molecule type" value="Genomic_DNA"/>
</dbReference>
<evidence type="ECO:0000313" key="3">
    <source>
        <dbReference type="Proteomes" id="UP000799324"/>
    </source>
</evidence>
<feature type="region of interest" description="Disordered" evidence="1">
    <location>
        <begin position="26"/>
        <end position="149"/>
    </location>
</feature>
<organism evidence="2 3">
    <name type="scientific">Lophiostoma macrostomum CBS 122681</name>
    <dbReference type="NCBI Taxonomy" id="1314788"/>
    <lineage>
        <taxon>Eukaryota</taxon>
        <taxon>Fungi</taxon>
        <taxon>Dikarya</taxon>
        <taxon>Ascomycota</taxon>
        <taxon>Pezizomycotina</taxon>
        <taxon>Dothideomycetes</taxon>
        <taxon>Pleosporomycetidae</taxon>
        <taxon>Pleosporales</taxon>
        <taxon>Lophiostomataceae</taxon>
        <taxon>Lophiostoma</taxon>
    </lineage>
</organism>
<evidence type="ECO:0000256" key="1">
    <source>
        <dbReference type="SAM" id="MobiDB-lite"/>
    </source>
</evidence>
<reference evidence="2" key="1">
    <citation type="journal article" date="2020" name="Stud. Mycol.">
        <title>101 Dothideomycetes genomes: a test case for predicting lifestyles and emergence of pathogens.</title>
        <authorList>
            <person name="Haridas S."/>
            <person name="Albert R."/>
            <person name="Binder M."/>
            <person name="Bloem J."/>
            <person name="Labutti K."/>
            <person name="Salamov A."/>
            <person name="Andreopoulos B."/>
            <person name="Baker S."/>
            <person name="Barry K."/>
            <person name="Bills G."/>
            <person name="Bluhm B."/>
            <person name="Cannon C."/>
            <person name="Castanera R."/>
            <person name="Culley D."/>
            <person name="Daum C."/>
            <person name="Ezra D."/>
            <person name="Gonzalez J."/>
            <person name="Henrissat B."/>
            <person name="Kuo A."/>
            <person name="Liang C."/>
            <person name="Lipzen A."/>
            <person name="Lutzoni F."/>
            <person name="Magnuson J."/>
            <person name="Mondo S."/>
            <person name="Nolan M."/>
            <person name="Ohm R."/>
            <person name="Pangilinan J."/>
            <person name="Park H.-J."/>
            <person name="Ramirez L."/>
            <person name="Alfaro M."/>
            <person name="Sun H."/>
            <person name="Tritt A."/>
            <person name="Yoshinaga Y."/>
            <person name="Zwiers L.-H."/>
            <person name="Turgeon B."/>
            <person name="Goodwin S."/>
            <person name="Spatafora J."/>
            <person name="Crous P."/>
            <person name="Grigoriev I."/>
        </authorList>
    </citation>
    <scope>NUCLEOTIDE SEQUENCE</scope>
    <source>
        <strain evidence="2">CBS 122681</strain>
    </source>
</reference>
<name>A0A6A6THW7_9PLEO</name>